<organism evidence="4 5">
    <name type="scientific">Trichophyton rubrum</name>
    <name type="common">Athlete's foot fungus</name>
    <name type="synonym">Epidermophyton rubrum</name>
    <dbReference type="NCBI Taxonomy" id="5551"/>
    <lineage>
        <taxon>Eukaryota</taxon>
        <taxon>Fungi</taxon>
        <taxon>Dikarya</taxon>
        <taxon>Ascomycota</taxon>
        <taxon>Pezizomycotina</taxon>
        <taxon>Eurotiomycetes</taxon>
        <taxon>Eurotiomycetidae</taxon>
        <taxon>Onygenales</taxon>
        <taxon>Arthrodermataceae</taxon>
        <taxon>Trichophyton</taxon>
    </lineage>
</organism>
<feature type="domain" description="Fumarylacetoacetase-like C-terminal" evidence="3">
    <location>
        <begin position="114"/>
        <end position="227"/>
    </location>
</feature>
<gene>
    <name evidence="4" type="ORF">A7C99_4397</name>
</gene>
<sequence length="256" mass="27958">MASIRANCRKIVCIGRNYADHIAELNNSKPKQPFFFLKPPSSILIPGAGPVLRPKGVKLHYEVELGLVMGSRLRDHDPKDVKGALNSIAGKLRLYNAPNKYAGTSYSHRLSFSSGYVVAIDMTARNVQDSAKRAGLPWSIAKGFDTFSPISSLISKSAIPDPHNATLHLEVDGVSKQLDNTGLMIYKIPRQLADISRVMTLDPGDLVLTGTPKGVGEVTNGQVMTAGIRVDGKEIEEGRLEVMVKDREGRYEFAEN</sequence>
<dbReference type="SUPFAM" id="SSF56529">
    <property type="entry name" value="FAH"/>
    <property type="match status" value="1"/>
</dbReference>
<dbReference type="PANTHER" id="PTHR11820">
    <property type="entry name" value="ACYLPYRUVASE"/>
    <property type="match status" value="1"/>
</dbReference>
<dbReference type="Pfam" id="PF01557">
    <property type="entry name" value="FAA_hydrolase"/>
    <property type="match status" value="2"/>
</dbReference>
<dbReference type="EMBL" id="LHPM01000016">
    <property type="protein sequence ID" value="OAL64327.1"/>
    <property type="molecule type" value="Genomic_DNA"/>
</dbReference>
<keyword evidence="4" id="KW-0378">Hydrolase</keyword>
<name>A0A178EYM9_TRIRU</name>
<dbReference type="InterPro" id="IPR036663">
    <property type="entry name" value="Fumarylacetoacetase_C_sf"/>
</dbReference>
<protein>
    <submittedName>
        <fullName evidence="4">Fumarylacetoacetate hydrolase</fullName>
    </submittedName>
</protein>
<keyword evidence="2" id="KW-0479">Metal-binding</keyword>
<comment type="similarity">
    <text evidence="1">Belongs to the FAH family.</text>
</comment>
<evidence type="ECO:0000313" key="5">
    <source>
        <dbReference type="Proteomes" id="UP000243015"/>
    </source>
</evidence>
<accession>A0A178EYM9</accession>
<dbReference type="GO" id="GO:0018773">
    <property type="term" value="F:acetylpyruvate hydrolase activity"/>
    <property type="evidence" value="ECO:0007669"/>
    <property type="project" value="TreeGrafter"/>
</dbReference>
<comment type="caution">
    <text evidence="4">The sequence shown here is derived from an EMBL/GenBank/DDBJ whole genome shotgun (WGS) entry which is preliminary data.</text>
</comment>
<dbReference type="AlphaFoldDB" id="A0A178EYM9"/>
<dbReference type="Proteomes" id="UP000243015">
    <property type="component" value="Unassembled WGS sequence"/>
</dbReference>
<reference evidence="4 5" key="1">
    <citation type="submission" date="2016-05" db="EMBL/GenBank/DDBJ databases">
        <title>Genome sequencing of Trichophyton rubrum CMCC(F)T1i isolated from hair.</title>
        <authorList>
            <person name="Zhan P."/>
            <person name="Tao Y."/>
            <person name="Liu W."/>
        </authorList>
    </citation>
    <scope>NUCLEOTIDE SEQUENCE [LARGE SCALE GENOMIC DNA]</scope>
    <source>
        <strain evidence="5">CMCC(F)T1i</strain>
    </source>
</reference>
<feature type="domain" description="Fumarylacetoacetase-like C-terminal" evidence="3">
    <location>
        <begin position="10"/>
        <end position="90"/>
    </location>
</feature>
<dbReference type="PANTHER" id="PTHR11820:SF7">
    <property type="entry name" value="ACYLPYRUVASE FAHD1, MITOCHONDRIAL"/>
    <property type="match status" value="1"/>
</dbReference>
<dbReference type="VEuPathDB" id="FungiDB:TERG_08373"/>
<evidence type="ECO:0000256" key="1">
    <source>
        <dbReference type="ARBA" id="ARBA00010211"/>
    </source>
</evidence>
<evidence type="ECO:0000313" key="4">
    <source>
        <dbReference type="EMBL" id="OAL64327.1"/>
    </source>
</evidence>
<evidence type="ECO:0000256" key="2">
    <source>
        <dbReference type="ARBA" id="ARBA00022723"/>
    </source>
</evidence>
<evidence type="ECO:0000259" key="3">
    <source>
        <dbReference type="Pfam" id="PF01557"/>
    </source>
</evidence>
<dbReference type="InterPro" id="IPR011234">
    <property type="entry name" value="Fumarylacetoacetase-like_C"/>
</dbReference>
<dbReference type="GO" id="GO:0005739">
    <property type="term" value="C:mitochondrion"/>
    <property type="evidence" value="ECO:0007669"/>
    <property type="project" value="TreeGrafter"/>
</dbReference>
<proteinExistence type="inferred from homology"/>
<dbReference type="Gene3D" id="3.90.850.10">
    <property type="entry name" value="Fumarylacetoacetase-like, C-terminal domain"/>
    <property type="match status" value="1"/>
</dbReference>
<dbReference type="GO" id="GO:0046872">
    <property type="term" value="F:metal ion binding"/>
    <property type="evidence" value="ECO:0007669"/>
    <property type="project" value="UniProtKB-KW"/>
</dbReference>